<evidence type="ECO:0000259" key="1">
    <source>
        <dbReference type="PROSITE" id="PS51462"/>
    </source>
</evidence>
<dbReference type="Pfam" id="PF00293">
    <property type="entry name" value="NUDIX"/>
    <property type="match status" value="1"/>
</dbReference>
<dbReference type="Gene3D" id="3.90.79.10">
    <property type="entry name" value="Nucleoside Triphosphate Pyrophosphohydrolase"/>
    <property type="match status" value="1"/>
</dbReference>
<dbReference type="InterPro" id="IPR000086">
    <property type="entry name" value="NUDIX_hydrolase_dom"/>
</dbReference>
<evidence type="ECO:0000313" key="2">
    <source>
        <dbReference type="EMBL" id="PYE49972.1"/>
    </source>
</evidence>
<dbReference type="RefSeq" id="WP_110888542.1">
    <property type="nucleotide sequence ID" value="NZ_QJSX01000020.1"/>
</dbReference>
<name>A0A318S4A2_9DEIO</name>
<proteinExistence type="predicted"/>
<dbReference type="PROSITE" id="PS51462">
    <property type="entry name" value="NUDIX"/>
    <property type="match status" value="1"/>
</dbReference>
<keyword evidence="3" id="KW-1185">Reference proteome</keyword>
<dbReference type="SUPFAM" id="SSF55811">
    <property type="entry name" value="Nudix"/>
    <property type="match status" value="1"/>
</dbReference>
<protein>
    <submittedName>
        <fullName evidence="2">NUDIX domain-containing protein</fullName>
    </submittedName>
</protein>
<gene>
    <name evidence="2" type="ORF">DES52_12057</name>
</gene>
<organism evidence="2 3">
    <name type="scientific">Deinococcus yavapaiensis KR-236</name>
    <dbReference type="NCBI Taxonomy" id="694435"/>
    <lineage>
        <taxon>Bacteria</taxon>
        <taxon>Thermotogati</taxon>
        <taxon>Deinococcota</taxon>
        <taxon>Deinococci</taxon>
        <taxon>Deinococcales</taxon>
        <taxon>Deinococcaceae</taxon>
        <taxon>Deinococcus</taxon>
    </lineage>
</organism>
<accession>A0A318S4A2</accession>
<comment type="caution">
    <text evidence="2">The sequence shown here is derived from an EMBL/GenBank/DDBJ whole genome shotgun (WGS) entry which is preliminary data.</text>
</comment>
<dbReference type="AlphaFoldDB" id="A0A318S4A2"/>
<feature type="domain" description="Nudix hydrolase" evidence="1">
    <location>
        <begin position="44"/>
        <end position="170"/>
    </location>
</feature>
<dbReference type="InterPro" id="IPR015797">
    <property type="entry name" value="NUDIX_hydrolase-like_dom_sf"/>
</dbReference>
<evidence type="ECO:0000313" key="3">
    <source>
        <dbReference type="Proteomes" id="UP000248326"/>
    </source>
</evidence>
<dbReference type="EMBL" id="QJSX01000020">
    <property type="protein sequence ID" value="PYE49972.1"/>
    <property type="molecule type" value="Genomic_DNA"/>
</dbReference>
<sequence length="170" mass="18673">MSRSAHLWALLDAFAPSTPNEAAAVLATRRLLRSPDPFSRFARPGHVTASAVLFAPDATRVALIWHEKLRRALQPGGHVEPDDANVLEAAWRELQEETGVTRADVALMTPHLVGVDVHAIPENSKEGAHVHHDLRFAFRLTSDRVLPLVRWTLPDDLDAGLKLAVARVLA</sequence>
<dbReference type="CDD" id="cd03674">
    <property type="entry name" value="NUDIX_Hydrolase"/>
    <property type="match status" value="1"/>
</dbReference>
<reference evidence="2 3" key="1">
    <citation type="submission" date="2018-06" db="EMBL/GenBank/DDBJ databases">
        <title>Genomic Encyclopedia of Type Strains, Phase IV (KMG-IV): sequencing the most valuable type-strain genomes for metagenomic binning, comparative biology and taxonomic classification.</title>
        <authorList>
            <person name="Goeker M."/>
        </authorList>
    </citation>
    <scope>NUCLEOTIDE SEQUENCE [LARGE SCALE GENOMIC DNA]</scope>
    <source>
        <strain evidence="2 3">DSM 18048</strain>
    </source>
</reference>
<dbReference type="Proteomes" id="UP000248326">
    <property type="component" value="Unassembled WGS sequence"/>
</dbReference>